<evidence type="ECO:0000256" key="13">
    <source>
        <dbReference type="PIRSR" id="PIRSR006621-1"/>
    </source>
</evidence>
<keyword evidence="6 12" id="KW-0819">tRNA processing</keyword>
<evidence type="ECO:0000259" key="15">
    <source>
        <dbReference type="Pfam" id="PF01207"/>
    </source>
</evidence>
<name>A0A2A3LAX6_MYCAV</name>
<proteinExistence type="inferred from homology"/>
<keyword evidence="9 12" id="KW-0560">Oxidoreductase</keyword>
<keyword evidence="8" id="KW-0694">RNA-binding</keyword>
<evidence type="ECO:0000256" key="7">
    <source>
        <dbReference type="ARBA" id="ARBA00022857"/>
    </source>
</evidence>
<organism evidence="16 17">
    <name type="scientific">Mycobacterium avium subsp. hominissuis</name>
    <dbReference type="NCBI Taxonomy" id="439334"/>
    <lineage>
        <taxon>Bacteria</taxon>
        <taxon>Bacillati</taxon>
        <taxon>Actinomycetota</taxon>
        <taxon>Actinomycetes</taxon>
        <taxon>Mycobacteriales</taxon>
        <taxon>Mycobacteriaceae</taxon>
        <taxon>Mycobacterium</taxon>
        <taxon>Mycobacterium avium complex (MAC)</taxon>
    </lineage>
</organism>
<evidence type="ECO:0000313" key="16">
    <source>
        <dbReference type="EMBL" id="PBJ36716.1"/>
    </source>
</evidence>
<keyword evidence="5 12" id="KW-0288">FMN</keyword>
<dbReference type="PIRSF" id="PIRSF006621">
    <property type="entry name" value="Dus"/>
    <property type="match status" value="1"/>
</dbReference>
<evidence type="ECO:0000313" key="17">
    <source>
        <dbReference type="Proteomes" id="UP000218842"/>
    </source>
</evidence>
<feature type="binding site" evidence="14">
    <location>
        <begin position="16"/>
        <end position="18"/>
    </location>
    <ligand>
        <name>FMN</name>
        <dbReference type="ChEBI" id="CHEBI:58210"/>
    </ligand>
</feature>
<evidence type="ECO:0000256" key="11">
    <source>
        <dbReference type="ARBA" id="ARBA00048802"/>
    </source>
</evidence>
<dbReference type="Gene3D" id="3.20.20.70">
    <property type="entry name" value="Aldolase class I"/>
    <property type="match status" value="1"/>
</dbReference>
<comment type="catalytic activity">
    <reaction evidence="11">
        <text>a 5,6-dihydrouridine in tRNA + NAD(+) = a uridine in tRNA + NADH + H(+)</text>
        <dbReference type="Rhea" id="RHEA:54452"/>
        <dbReference type="Rhea" id="RHEA-COMP:13339"/>
        <dbReference type="Rhea" id="RHEA-COMP:13887"/>
        <dbReference type="ChEBI" id="CHEBI:15378"/>
        <dbReference type="ChEBI" id="CHEBI:57540"/>
        <dbReference type="ChEBI" id="CHEBI:57945"/>
        <dbReference type="ChEBI" id="CHEBI:65315"/>
        <dbReference type="ChEBI" id="CHEBI:74443"/>
    </reaction>
</comment>
<dbReference type="EMBL" id="LBGZ01000057">
    <property type="protein sequence ID" value="PBJ36716.1"/>
    <property type="molecule type" value="Genomic_DNA"/>
</dbReference>
<protein>
    <recommendedName>
        <fullName evidence="12">tRNA-dihydrouridine synthase</fullName>
        <ecNumber evidence="12">1.3.1.-</ecNumber>
    </recommendedName>
</protein>
<dbReference type="InterPro" id="IPR004652">
    <property type="entry name" value="DusB-like"/>
</dbReference>
<feature type="active site" description="Proton donor" evidence="13">
    <location>
        <position position="108"/>
    </location>
</feature>
<dbReference type="Proteomes" id="UP000218842">
    <property type="component" value="Unassembled WGS sequence"/>
</dbReference>
<evidence type="ECO:0000256" key="1">
    <source>
        <dbReference type="ARBA" id="ARBA00001917"/>
    </source>
</evidence>
<dbReference type="InterPro" id="IPR001269">
    <property type="entry name" value="DUS_fam"/>
</dbReference>
<gene>
    <name evidence="16" type="ORF">XV03_09695</name>
</gene>
<dbReference type="AlphaFoldDB" id="A0A2A3LAX6"/>
<dbReference type="NCBIfam" id="TIGR00737">
    <property type="entry name" value="nifR3_yhdG"/>
    <property type="match status" value="1"/>
</dbReference>
<feature type="binding site" evidence="14">
    <location>
        <begin position="236"/>
        <end position="237"/>
    </location>
    <ligand>
        <name>FMN</name>
        <dbReference type="ChEBI" id="CHEBI:58210"/>
    </ligand>
</feature>
<dbReference type="InterPro" id="IPR013785">
    <property type="entry name" value="Aldolase_TIM"/>
</dbReference>
<dbReference type="Gene3D" id="1.10.1200.80">
    <property type="entry name" value="Putative flavin oxidoreducatase, domain 2"/>
    <property type="match status" value="1"/>
</dbReference>
<dbReference type="PANTHER" id="PTHR45846">
    <property type="entry name" value="TRNA-DIHYDROURIDINE(47) SYNTHASE [NAD(P)(+)]-LIKE"/>
    <property type="match status" value="1"/>
</dbReference>
<comment type="caution">
    <text evidence="16">The sequence shown here is derived from an EMBL/GenBank/DDBJ whole genome shotgun (WGS) entry which is preliminary data.</text>
</comment>
<dbReference type="PANTHER" id="PTHR45846:SF1">
    <property type="entry name" value="TRNA-DIHYDROURIDINE(47) SYNTHASE [NAD(P)(+)]-LIKE"/>
    <property type="match status" value="1"/>
</dbReference>
<comment type="similarity">
    <text evidence="12">Belongs to the dus family.</text>
</comment>
<evidence type="ECO:0000256" key="3">
    <source>
        <dbReference type="ARBA" id="ARBA00022555"/>
    </source>
</evidence>
<evidence type="ECO:0000256" key="8">
    <source>
        <dbReference type="ARBA" id="ARBA00022884"/>
    </source>
</evidence>
<sequence>MRIGPIELASPVVLAPMAGVTNVAFRTLCRELERELVGTVSGLYVCEMVTARALVERHPATMHMTTFAPDESPRSLQLYTVDPATTYAAAKMIADEGLADHIDMNFGCPVPKVTKRGGGSALPYKRRLFGQIVAAAVRATQGTEIPVTVKFRIGIDDEHHTHLDAGRIAEAEGAAAVALHARTAAQRYSGTADWEQIALLKQQVRTIPVLGNGDIYDASDALTMMAATGCDGVVIGRGCLGRPWLFAELSAAFTGSPPPTPPTLGQMADIVRRHGRLLAAHFGEDKGMRDIRKHIAWYLHGFPAGSELRRALAMVKTLDELDRLLDRLDGSVPFPDEATGPRGRQGSPARVVLPEGWLDDPDDCTVPAGADVMHSGG</sequence>
<reference evidence="16 17" key="1">
    <citation type="journal article" date="2017" name="Genome Biol. Evol.">
        <title>Population Structure and Local Adaptation of MAC Lung Disease Agent Mycobacterium avium subsp. hominissuis.</title>
        <authorList>
            <person name="Yano H."/>
            <person name="Iwamoto T."/>
            <person name="Nishiuchi Y."/>
            <person name="Nakajima C."/>
            <person name="Starkova D.A."/>
            <person name="Mokrousov I."/>
            <person name="Narvskaya O."/>
            <person name="Yoshida S."/>
            <person name="Arikawa K."/>
            <person name="Nakanishi N."/>
            <person name="Osaki K."/>
            <person name="Nakagawa I."/>
            <person name="Ato M."/>
            <person name="Suzuki Y."/>
            <person name="Maruyama F."/>
        </authorList>
    </citation>
    <scope>NUCLEOTIDE SEQUENCE [LARGE SCALE GENOMIC DNA]</scope>
    <source>
        <strain evidence="16 17">OCU466</strain>
    </source>
</reference>
<evidence type="ECO:0000256" key="5">
    <source>
        <dbReference type="ARBA" id="ARBA00022643"/>
    </source>
</evidence>
<feature type="binding site" evidence="14">
    <location>
        <position position="77"/>
    </location>
    <ligand>
        <name>FMN</name>
        <dbReference type="ChEBI" id="CHEBI:58210"/>
    </ligand>
</feature>
<evidence type="ECO:0000256" key="14">
    <source>
        <dbReference type="PIRSR" id="PIRSR006621-2"/>
    </source>
</evidence>
<dbReference type="FunFam" id="3.20.20.70:FF:000099">
    <property type="entry name" value="tRNA-dihydrouridine synthase"/>
    <property type="match status" value="1"/>
</dbReference>
<feature type="binding site" evidence="14">
    <location>
        <position position="150"/>
    </location>
    <ligand>
        <name>FMN</name>
        <dbReference type="ChEBI" id="CHEBI:58210"/>
    </ligand>
</feature>
<keyword evidence="7" id="KW-0521">NADP</keyword>
<dbReference type="FunFam" id="1.10.1200.80:FF:000003">
    <property type="entry name" value="tRNA-dihydrouridine synthase"/>
    <property type="match status" value="1"/>
</dbReference>
<dbReference type="InterPro" id="IPR024036">
    <property type="entry name" value="tRNA-dHydroUridine_Synthase_C"/>
</dbReference>
<dbReference type="Pfam" id="PF01207">
    <property type="entry name" value="Dus"/>
    <property type="match status" value="1"/>
</dbReference>
<evidence type="ECO:0000256" key="12">
    <source>
        <dbReference type="PIRNR" id="PIRNR006621"/>
    </source>
</evidence>
<dbReference type="GO" id="GO:0017150">
    <property type="term" value="F:tRNA dihydrouridine synthase activity"/>
    <property type="evidence" value="ECO:0007669"/>
    <property type="project" value="InterPro"/>
</dbReference>
<evidence type="ECO:0000256" key="6">
    <source>
        <dbReference type="ARBA" id="ARBA00022694"/>
    </source>
</evidence>
<keyword evidence="14" id="KW-0547">Nucleotide-binding</keyword>
<dbReference type="CDD" id="cd02801">
    <property type="entry name" value="DUS_like_FMN"/>
    <property type="match status" value="1"/>
</dbReference>
<dbReference type="SUPFAM" id="SSF51395">
    <property type="entry name" value="FMN-linked oxidoreductases"/>
    <property type="match status" value="1"/>
</dbReference>
<dbReference type="InterPro" id="IPR035587">
    <property type="entry name" value="DUS-like_FMN-bd"/>
</dbReference>
<keyword evidence="4 12" id="KW-0285">Flavoprotein</keyword>
<dbReference type="EC" id="1.3.1.-" evidence="12"/>
<dbReference type="GO" id="GO:0000049">
    <property type="term" value="F:tRNA binding"/>
    <property type="evidence" value="ECO:0007669"/>
    <property type="project" value="UniProtKB-KW"/>
</dbReference>
<comment type="catalytic activity">
    <reaction evidence="10">
        <text>a 5,6-dihydrouridine in tRNA + NADP(+) = a uridine in tRNA + NADPH + H(+)</text>
        <dbReference type="Rhea" id="RHEA:23624"/>
        <dbReference type="Rhea" id="RHEA-COMP:13339"/>
        <dbReference type="Rhea" id="RHEA-COMP:13887"/>
        <dbReference type="ChEBI" id="CHEBI:15378"/>
        <dbReference type="ChEBI" id="CHEBI:57783"/>
        <dbReference type="ChEBI" id="CHEBI:58349"/>
        <dbReference type="ChEBI" id="CHEBI:65315"/>
        <dbReference type="ChEBI" id="CHEBI:74443"/>
    </reaction>
</comment>
<evidence type="ECO:0000256" key="9">
    <source>
        <dbReference type="ARBA" id="ARBA00023002"/>
    </source>
</evidence>
<feature type="binding site" evidence="14">
    <location>
        <position position="180"/>
    </location>
    <ligand>
        <name>FMN</name>
        <dbReference type="ChEBI" id="CHEBI:58210"/>
    </ligand>
</feature>
<feature type="domain" description="DUS-like FMN-binding" evidence="15">
    <location>
        <begin position="14"/>
        <end position="325"/>
    </location>
</feature>
<evidence type="ECO:0000256" key="4">
    <source>
        <dbReference type="ARBA" id="ARBA00022630"/>
    </source>
</evidence>
<dbReference type="RefSeq" id="WP_023869763.1">
    <property type="nucleotide sequence ID" value="NZ_BDMZ01000102.1"/>
</dbReference>
<accession>A0A2A3LAX6</accession>
<comment type="cofactor">
    <cofactor evidence="1 12 14">
        <name>FMN</name>
        <dbReference type="ChEBI" id="CHEBI:58210"/>
    </cofactor>
</comment>
<keyword evidence="3" id="KW-0820">tRNA-binding</keyword>
<dbReference type="GO" id="GO:0050660">
    <property type="term" value="F:flavin adenine dinucleotide binding"/>
    <property type="evidence" value="ECO:0007669"/>
    <property type="project" value="InterPro"/>
</dbReference>
<dbReference type="PROSITE" id="PS01136">
    <property type="entry name" value="UPF0034"/>
    <property type="match status" value="1"/>
</dbReference>
<dbReference type="InterPro" id="IPR018517">
    <property type="entry name" value="tRNA_hU_synthase_CS"/>
</dbReference>
<evidence type="ECO:0000256" key="2">
    <source>
        <dbReference type="ARBA" id="ARBA00002790"/>
    </source>
</evidence>
<comment type="function">
    <text evidence="2 12">Catalyzes the synthesis of 5,6-dihydrouridine (D), a modified base found in the D-loop of most tRNAs, via the reduction of the C5-C6 double bond in target uridines.</text>
</comment>
<evidence type="ECO:0000256" key="10">
    <source>
        <dbReference type="ARBA" id="ARBA00048205"/>
    </source>
</evidence>